<dbReference type="AlphaFoldDB" id="A0AAW9S6R0"/>
<evidence type="ECO:0000313" key="1">
    <source>
        <dbReference type="EMBL" id="MEN7551957.1"/>
    </source>
</evidence>
<comment type="caution">
    <text evidence="1">The sequence shown here is derived from an EMBL/GenBank/DDBJ whole genome shotgun (WGS) entry which is preliminary data.</text>
</comment>
<dbReference type="Proteomes" id="UP001403385">
    <property type="component" value="Unassembled WGS sequence"/>
</dbReference>
<gene>
    <name evidence="1" type="ORF">AAG747_28845</name>
</gene>
<sequence length="117" mass="13758">MKRIFNTHPNGNEASDLEPARYINLAISQINEICEWLKNTNEVAQAMLLHMDILIVLTNKYPDMVDMLMDEDIEEWKISFYDWYERLESKIPKKFREGIKESADQLFSDLDALANES</sequence>
<name>A0AAW9S6R0_9BACT</name>
<organism evidence="1 2">
    <name type="scientific">Rapidithrix thailandica</name>
    <dbReference type="NCBI Taxonomy" id="413964"/>
    <lineage>
        <taxon>Bacteria</taxon>
        <taxon>Pseudomonadati</taxon>
        <taxon>Bacteroidota</taxon>
        <taxon>Cytophagia</taxon>
        <taxon>Cytophagales</taxon>
        <taxon>Flammeovirgaceae</taxon>
        <taxon>Rapidithrix</taxon>
    </lineage>
</organism>
<evidence type="ECO:0000313" key="2">
    <source>
        <dbReference type="Proteomes" id="UP001403385"/>
    </source>
</evidence>
<keyword evidence="2" id="KW-1185">Reference proteome</keyword>
<dbReference type="EMBL" id="JBDKWZ010000031">
    <property type="protein sequence ID" value="MEN7551957.1"/>
    <property type="molecule type" value="Genomic_DNA"/>
</dbReference>
<proteinExistence type="predicted"/>
<accession>A0AAW9S6R0</accession>
<reference evidence="1 2" key="1">
    <citation type="submission" date="2024-04" db="EMBL/GenBank/DDBJ databases">
        <title>Novel genus in family Flammeovirgaceae.</title>
        <authorList>
            <person name="Nguyen T.H."/>
            <person name="Vuong T.Q."/>
            <person name="Le H."/>
            <person name="Kim S.-G."/>
        </authorList>
    </citation>
    <scope>NUCLEOTIDE SEQUENCE [LARGE SCALE GENOMIC DNA]</scope>
    <source>
        <strain evidence="1 2">JCM 23209</strain>
    </source>
</reference>
<protein>
    <submittedName>
        <fullName evidence="1">Uncharacterized protein</fullName>
    </submittedName>
</protein>
<dbReference type="RefSeq" id="WP_346824735.1">
    <property type="nucleotide sequence ID" value="NZ_JBDKWZ010000031.1"/>
</dbReference>